<keyword evidence="5" id="KW-1185">Reference proteome</keyword>
<keyword evidence="1 2" id="KW-0238">DNA-binding</keyword>
<dbReference type="InterPro" id="IPR001647">
    <property type="entry name" value="HTH_TetR"/>
</dbReference>
<dbReference type="InterPro" id="IPR023772">
    <property type="entry name" value="DNA-bd_HTH_TetR-type_CS"/>
</dbReference>
<accession>A0A089LQL2</accession>
<evidence type="ECO:0000313" key="4">
    <source>
        <dbReference type="EMBL" id="AIQ63197.1"/>
    </source>
</evidence>
<reference evidence="4 5" key="1">
    <citation type="submission" date="2014-08" db="EMBL/GenBank/DDBJ databases">
        <title>Comparative genomics of the Paenibacillus odorifer group.</title>
        <authorList>
            <person name="den Bakker H.C."/>
            <person name="Tsai Y.-C."/>
            <person name="Martin N."/>
            <person name="Korlach J."/>
            <person name="Wiedmann M."/>
        </authorList>
    </citation>
    <scope>NUCLEOTIDE SEQUENCE [LARGE SCALE GENOMIC DNA]</scope>
    <source>
        <strain evidence="4 5">DSM 14472</strain>
    </source>
</reference>
<dbReference type="GO" id="GO:0003677">
    <property type="term" value="F:DNA binding"/>
    <property type="evidence" value="ECO:0007669"/>
    <property type="project" value="UniProtKB-UniRule"/>
</dbReference>
<dbReference type="EMBL" id="CP009286">
    <property type="protein sequence ID" value="AIQ63197.1"/>
    <property type="molecule type" value="Genomic_DNA"/>
</dbReference>
<organism evidence="4 5">
    <name type="scientific">Paenibacillus stellifer</name>
    <dbReference type="NCBI Taxonomy" id="169760"/>
    <lineage>
        <taxon>Bacteria</taxon>
        <taxon>Bacillati</taxon>
        <taxon>Bacillota</taxon>
        <taxon>Bacilli</taxon>
        <taxon>Bacillales</taxon>
        <taxon>Paenibacillaceae</taxon>
        <taxon>Paenibacillus</taxon>
    </lineage>
</organism>
<protein>
    <recommendedName>
        <fullName evidence="3">HTH tetR-type domain-containing protein</fullName>
    </recommendedName>
</protein>
<evidence type="ECO:0000256" key="1">
    <source>
        <dbReference type="ARBA" id="ARBA00023125"/>
    </source>
</evidence>
<dbReference type="Proteomes" id="UP000029507">
    <property type="component" value="Chromosome"/>
</dbReference>
<dbReference type="InterPro" id="IPR050624">
    <property type="entry name" value="HTH-type_Tx_Regulator"/>
</dbReference>
<dbReference type="PANTHER" id="PTHR43479:SF11">
    <property type="entry name" value="ACREF_ENVCD OPERON REPRESSOR-RELATED"/>
    <property type="match status" value="1"/>
</dbReference>
<dbReference type="RefSeq" id="WP_038694647.1">
    <property type="nucleotide sequence ID" value="NZ_CP009286.1"/>
</dbReference>
<proteinExistence type="predicted"/>
<dbReference type="KEGG" id="pste:PSTEL_08915"/>
<evidence type="ECO:0000313" key="5">
    <source>
        <dbReference type="Proteomes" id="UP000029507"/>
    </source>
</evidence>
<evidence type="ECO:0000259" key="3">
    <source>
        <dbReference type="PROSITE" id="PS50977"/>
    </source>
</evidence>
<dbReference type="PROSITE" id="PS50977">
    <property type="entry name" value="HTH_TETR_2"/>
    <property type="match status" value="1"/>
</dbReference>
<dbReference type="PROSITE" id="PS01081">
    <property type="entry name" value="HTH_TETR_1"/>
    <property type="match status" value="1"/>
</dbReference>
<dbReference type="InterPro" id="IPR009057">
    <property type="entry name" value="Homeodomain-like_sf"/>
</dbReference>
<dbReference type="PRINTS" id="PR00455">
    <property type="entry name" value="HTHTETR"/>
</dbReference>
<dbReference type="PANTHER" id="PTHR43479">
    <property type="entry name" value="ACREF/ENVCD OPERON REPRESSOR-RELATED"/>
    <property type="match status" value="1"/>
</dbReference>
<dbReference type="Pfam" id="PF00440">
    <property type="entry name" value="TetR_N"/>
    <property type="match status" value="1"/>
</dbReference>
<evidence type="ECO:0000256" key="2">
    <source>
        <dbReference type="PROSITE-ProRule" id="PRU00335"/>
    </source>
</evidence>
<feature type="domain" description="HTH tetR-type" evidence="3">
    <location>
        <begin position="10"/>
        <end position="70"/>
    </location>
</feature>
<gene>
    <name evidence="4" type="ORF">PSTEL_08915</name>
</gene>
<sequence>MPIRTVKPAEDRKKEIIGAAGRLFQTKGYVNTTVEDVIRETGIAKGTFYYHFPSKETLLCSVLETRLDELERNVVQIAGHSEWNAEQKLQETLKAIFASGEADRQKNGAGEYGIDPIVHVKLTRMFHQKLEPSLVRIVEQGTQEGAFHVPYPREVTVLLLHGITAYVQDHLSMPDDQVLFRQMMSVIDYVLKSTLHINNHPGNPPIGPY</sequence>
<dbReference type="AlphaFoldDB" id="A0A089LQL2"/>
<feature type="DNA-binding region" description="H-T-H motif" evidence="2">
    <location>
        <begin position="33"/>
        <end position="52"/>
    </location>
</feature>
<dbReference type="HOGENOM" id="CLU_069356_29_2_9"/>
<dbReference type="SUPFAM" id="SSF46689">
    <property type="entry name" value="Homeodomain-like"/>
    <property type="match status" value="1"/>
</dbReference>
<name>A0A089LQL2_9BACL</name>
<dbReference type="OrthoDB" id="9814200at2"/>
<dbReference type="Gene3D" id="1.10.357.10">
    <property type="entry name" value="Tetracycline Repressor, domain 2"/>
    <property type="match status" value="1"/>
</dbReference>
<dbReference type="STRING" id="169760.PSTEL_08915"/>